<evidence type="ECO:0000313" key="2">
    <source>
        <dbReference type="EMBL" id="PCG08030.1"/>
    </source>
</evidence>
<evidence type="ECO:0000256" key="1">
    <source>
        <dbReference type="SAM" id="MobiDB-lite"/>
    </source>
</evidence>
<name>A0A2A4HUH1_9SPHN</name>
<dbReference type="AlphaFoldDB" id="A0A2A4HUH1"/>
<feature type="compositionally biased region" description="Low complexity" evidence="1">
    <location>
        <begin position="162"/>
        <end position="195"/>
    </location>
</feature>
<comment type="caution">
    <text evidence="2">The sequence shown here is derived from an EMBL/GenBank/DDBJ whole genome shotgun (WGS) entry which is preliminary data.</text>
</comment>
<dbReference type="EMBL" id="NWVD01000008">
    <property type="protein sequence ID" value="PCG08030.1"/>
    <property type="molecule type" value="Genomic_DNA"/>
</dbReference>
<proteinExistence type="predicted"/>
<evidence type="ECO:0000313" key="3">
    <source>
        <dbReference type="Proteomes" id="UP000218784"/>
    </source>
</evidence>
<dbReference type="Proteomes" id="UP000218784">
    <property type="component" value="Unassembled WGS sequence"/>
</dbReference>
<reference evidence="2 3" key="1">
    <citation type="submission" date="2017-09" db="EMBL/GenBank/DDBJ databases">
        <title>Sphingomonas ginsenosidimutans KACC 14949, whole genome shotgun sequence.</title>
        <authorList>
            <person name="Feng G."/>
            <person name="Zhu H."/>
        </authorList>
    </citation>
    <scope>NUCLEOTIDE SEQUENCE [LARGE SCALE GENOMIC DNA]</scope>
    <source>
        <strain evidence="2 3">KACC 14949</strain>
    </source>
</reference>
<sequence length="203" mass="19357">MAQAPAPAPAQTGAATAGVTVTTGATVYDTAGGVVGTVDSTDGTNAVINTGTVKAAVPLTSLGKGAQGPVLALTKAQLEAAAGQQQAQASAEFKSKLVPGATVYGTGGAQLGTIKSVDATGITLTTTDGDAKLPMNGFGPGPQGITIGMTADQLKAAMGAAAPAASASAATATQAEAATTSTDTAAEATTTAATTPKAKRKPR</sequence>
<organism evidence="2 3">
    <name type="scientific">Sphingomonas ginsenosidimutans</name>
    <dbReference type="NCBI Taxonomy" id="862134"/>
    <lineage>
        <taxon>Bacteria</taxon>
        <taxon>Pseudomonadati</taxon>
        <taxon>Pseudomonadota</taxon>
        <taxon>Alphaproteobacteria</taxon>
        <taxon>Sphingomonadales</taxon>
        <taxon>Sphingomonadaceae</taxon>
        <taxon>Sphingomonas</taxon>
    </lineage>
</organism>
<accession>A0A2A4HUH1</accession>
<protein>
    <submittedName>
        <fullName evidence="2">Uncharacterized protein</fullName>
    </submittedName>
</protein>
<feature type="region of interest" description="Disordered" evidence="1">
    <location>
        <begin position="162"/>
        <end position="203"/>
    </location>
</feature>
<gene>
    <name evidence="2" type="ORF">COA17_14885</name>
</gene>
<keyword evidence="3" id="KW-1185">Reference proteome</keyword>